<dbReference type="EMBL" id="BPLR01017606">
    <property type="protein sequence ID" value="GIY92951.1"/>
    <property type="molecule type" value="Genomic_DNA"/>
</dbReference>
<name>A0AAV4XDG0_CAEEX</name>
<dbReference type="AlphaFoldDB" id="A0AAV4XDG0"/>
<sequence>MSELDRMTGQDLDPFPSAHFPQDRCALFANGDDDHPVCPTWFPVSEKKTQNFEEADISIYFANEAKFKDEVSIRATPLKDFYPSKRQPRDVQFPFSRWTISPFLVVASMQASRVLPSLLVTPCVT</sequence>
<comment type="caution">
    <text evidence="1">The sequence shown here is derived from an EMBL/GenBank/DDBJ whole genome shotgun (WGS) entry which is preliminary data.</text>
</comment>
<evidence type="ECO:0000313" key="1">
    <source>
        <dbReference type="EMBL" id="GIY92951.1"/>
    </source>
</evidence>
<gene>
    <name evidence="1" type="ORF">CEXT_627791</name>
</gene>
<organism evidence="1 2">
    <name type="scientific">Caerostris extrusa</name>
    <name type="common">Bark spider</name>
    <name type="synonym">Caerostris bankana</name>
    <dbReference type="NCBI Taxonomy" id="172846"/>
    <lineage>
        <taxon>Eukaryota</taxon>
        <taxon>Metazoa</taxon>
        <taxon>Ecdysozoa</taxon>
        <taxon>Arthropoda</taxon>
        <taxon>Chelicerata</taxon>
        <taxon>Arachnida</taxon>
        <taxon>Araneae</taxon>
        <taxon>Araneomorphae</taxon>
        <taxon>Entelegynae</taxon>
        <taxon>Araneoidea</taxon>
        <taxon>Araneidae</taxon>
        <taxon>Caerostris</taxon>
    </lineage>
</organism>
<evidence type="ECO:0000313" key="2">
    <source>
        <dbReference type="Proteomes" id="UP001054945"/>
    </source>
</evidence>
<accession>A0AAV4XDG0</accession>
<proteinExistence type="predicted"/>
<protein>
    <submittedName>
        <fullName evidence="1">Uncharacterized protein</fullName>
    </submittedName>
</protein>
<dbReference type="Proteomes" id="UP001054945">
    <property type="component" value="Unassembled WGS sequence"/>
</dbReference>
<keyword evidence="2" id="KW-1185">Reference proteome</keyword>
<reference evidence="1 2" key="1">
    <citation type="submission" date="2021-06" db="EMBL/GenBank/DDBJ databases">
        <title>Caerostris extrusa draft genome.</title>
        <authorList>
            <person name="Kono N."/>
            <person name="Arakawa K."/>
        </authorList>
    </citation>
    <scope>NUCLEOTIDE SEQUENCE [LARGE SCALE GENOMIC DNA]</scope>
</reference>